<keyword evidence="4" id="KW-0325">Glycoprotein</keyword>
<dbReference type="Gene3D" id="2.60.40.60">
    <property type="entry name" value="Cadherins"/>
    <property type="match status" value="3"/>
</dbReference>
<dbReference type="SUPFAM" id="SSF49313">
    <property type="entry name" value="Cadherin-like"/>
    <property type="match status" value="1"/>
</dbReference>
<feature type="domain" description="Cadherin" evidence="9">
    <location>
        <begin position="535"/>
        <end position="623"/>
    </location>
</feature>
<dbReference type="InterPro" id="IPR050174">
    <property type="entry name" value="Protocadherin/Cadherin-CA"/>
</dbReference>
<reference evidence="10 11" key="1">
    <citation type="journal article" date="2011" name="Science">
        <title>The ecoresponsive genome of Daphnia pulex.</title>
        <authorList>
            <person name="Colbourne J.K."/>
            <person name="Pfrender M.E."/>
            <person name="Gilbert D."/>
            <person name="Thomas W.K."/>
            <person name="Tucker A."/>
            <person name="Oakley T.H."/>
            <person name="Tokishita S."/>
            <person name="Aerts A."/>
            <person name="Arnold G.J."/>
            <person name="Basu M.K."/>
            <person name="Bauer D.J."/>
            <person name="Caceres C.E."/>
            <person name="Carmel L."/>
            <person name="Casola C."/>
            <person name="Choi J.H."/>
            <person name="Detter J.C."/>
            <person name="Dong Q."/>
            <person name="Dusheyko S."/>
            <person name="Eads B.D."/>
            <person name="Frohlich T."/>
            <person name="Geiler-Samerotte K.A."/>
            <person name="Gerlach D."/>
            <person name="Hatcher P."/>
            <person name="Jogdeo S."/>
            <person name="Krijgsveld J."/>
            <person name="Kriventseva E.V."/>
            <person name="Kultz D."/>
            <person name="Laforsch C."/>
            <person name="Lindquist E."/>
            <person name="Lopez J."/>
            <person name="Manak J.R."/>
            <person name="Muller J."/>
            <person name="Pangilinan J."/>
            <person name="Patwardhan R.P."/>
            <person name="Pitluck S."/>
            <person name="Pritham E.J."/>
            <person name="Rechtsteiner A."/>
            <person name="Rho M."/>
            <person name="Rogozin I.B."/>
            <person name="Sakarya O."/>
            <person name="Salamov A."/>
            <person name="Schaack S."/>
            <person name="Shapiro H."/>
            <person name="Shiga Y."/>
            <person name="Skalitzky C."/>
            <person name="Smith Z."/>
            <person name="Souvorov A."/>
            <person name="Sung W."/>
            <person name="Tang Z."/>
            <person name="Tsuchiya D."/>
            <person name="Tu H."/>
            <person name="Vos H."/>
            <person name="Wang M."/>
            <person name="Wolf Y.I."/>
            <person name="Yamagata H."/>
            <person name="Yamada T."/>
            <person name="Ye Y."/>
            <person name="Shaw J.R."/>
            <person name="Andrews J."/>
            <person name="Crease T.J."/>
            <person name="Tang H."/>
            <person name="Lucas S.M."/>
            <person name="Robertson H.M."/>
            <person name="Bork P."/>
            <person name="Koonin E.V."/>
            <person name="Zdobnov E.M."/>
            <person name="Grigoriev I.V."/>
            <person name="Lynch M."/>
            <person name="Boore J.L."/>
        </authorList>
    </citation>
    <scope>NUCLEOTIDE SEQUENCE [LARGE SCALE GENOMIC DNA]</scope>
</reference>
<dbReference type="Proteomes" id="UP000000305">
    <property type="component" value="Unassembled WGS sequence"/>
</dbReference>
<evidence type="ECO:0000256" key="5">
    <source>
        <dbReference type="PROSITE-ProRule" id="PRU00043"/>
    </source>
</evidence>
<dbReference type="PhylomeDB" id="E9HKD0"/>
<sequence>MKSDAYVLVTGLMIAALASLPEVQSQDCAFTSATVNITEGTASVTIDETEPKDTVILSLTTSSGNVSCFDAAISPFSKYIKYSHTGNSNLEFSMKQEIGDDLDNGDVSKDGLLFGQCDLTCPQVKVSTTLFIVVTITPVNTQTPKFSASSVELTLDENFPKGLDFSFLIADALGAPLSVFDKDLPYQTLTFDVSHPQFDALPANFTENTDSTGNKRITYWPRIAVKSQLNSAESPFTFNLIAKDTGNPSRESLFPITVNIVPQDVRDPEFEKPYYTSAIPDSSFTGILPVKPNILARDGDTKIDIHLRYEIVDKGGLDVKLKNAQPDKGVPVEIELTTAVEGTPTDKMRYIVIKAIQTDDDSRSETVALAVELPQAVVTTTTITSTLATCPPPTCPTSTTPTTCPTTTAPPAGNSSVHFEKQQYASEILENSPVNTFIVELSATTTITSNEQPEYSLESYHAKYFQVDPKTGIVTTAQSLPVGDYLVYAIAQIPSGDKDRAQIVISAVAGISCNGTQFGSPLYDFPVAERTTGIVGHVDLRSTDTNTDDYTLSISSCSPPSMTDSFDVNQNGDVVVVSPFNWTNDRTRIVLTISAENRVNARMTPISAIVNIDVLDINEAPQFASYGSSLLIGYPDRTYFDPSVRMPLITVKAYDGDQVENATLTYHVMNEFEVFDMDLLAGSLFVKGVDTLNWDTSRTVQIAARDKHGLQGTLNITVKPLSDNFITLMNAKSQSDSLTDETVATDMSRILGFQVVVLRMEKSPAPSARVTPSALEGYNYKITLYALNKTTFITRDEFTQKFNQANVAGLNWTVDENLGLSAPQEYQVESKIDTLSQEVQSYTIATAVLGALLGLALVVVVVYLVYVKKFKAERPWSKAVGAASLDVDKKHWDQRSFARSSVQDDETSEGQVDSYNREFYGETFKASSTPVMPVIRFSIEKPVVDKTVQPTQTKTVEEEAYCPPTPLPKKSILKDPNTTTDKSSKQKTNVESKLEDTAGVKFSPTPEVIQVAATASEIQEVDLDKSNKDDDDDEFLIEEF</sequence>
<evidence type="ECO:0000256" key="2">
    <source>
        <dbReference type="ARBA" id="ARBA00022692"/>
    </source>
</evidence>
<dbReference type="KEGG" id="dpx:DAPPUDRAFT_330695"/>
<dbReference type="EMBL" id="GL732668">
    <property type="protein sequence ID" value="EFX67762.1"/>
    <property type="molecule type" value="Genomic_DNA"/>
</dbReference>
<evidence type="ECO:0000256" key="8">
    <source>
        <dbReference type="SAM" id="SignalP"/>
    </source>
</evidence>
<dbReference type="GO" id="GO:0005509">
    <property type="term" value="F:calcium ion binding"/>
    <property type="evidence" value="ECO:0007669"/>
    <property type="project" value="UniProtKB-UniRule"/>
</dbReference>
<feature type="region of interest" description="Disordered" evidence="6">
    <location>
        <begin position="955"/>
        <end position="1001"/>
    </location>
</feature>
<evidence type="ECO:0000256" key="3">
    <source>
        <dbReference type="ARBA" id="ARBA00022989"/>
    </source>
</evidence>
<protein>
    <recommendedName>
        <fullName evidence="9">Cadherin domain-containing protein</fullName>
    </recommendedName>
</protein>
<dbReference type="GO" id="GO:0050839">
    <property type="term" value="F:cell adhesion molecule binding"/>
    <property type="evidence" value="ECO:0000318"/>
    <property type="project" value="GO_Central"/>
</dbReference>
<evidence type="ECO:0000313" key="10">
    <source>
        <dbReference type="EMBL" id="EFX67762.1"/>
    </source>
</evidence>
<comment type="subcellular location">
    <subcellularLocation>
        <location evidence="1">Membrane</location>
        <topology evidence="1">Single-pass membrane protein</topology>
    </subcellularLocation>
</comment>
<feature type="signal peptide" evidence="8">
    <location>
        <begin position="1"/>
        <end position="25"/>
    </location>
</feature>
<dbReference type="InterPro" id="IPR015919">
    <property type="entry name" value="Cadherin-like_sf"/>
</dbReference>
<proteinExistence type="predicted"/>
<dbReference type="AlphaFoldDB" id="E9HKD0"/>
<feature type="domain" description="Cadherin" evidence="9">
    <location>
        <begin position="147"/>
        <end position="270"/>
    </location>
</feature>
<keyword evidence="7" id="KW-0472">Membrane</keyword>
<dbReference type="InterPro" id="IPR002126">
    <property type="entry name" value="Cadherin-like_dom"/>
</dbReference>
<dbReference type="PROSITE" id="PS50268">
    <property type="entry name" value="CADHERIN_2"/>
    <property type="match status" value="2"/>
</dbReference>
<evidence type="ECO:0000313" key="11">
    <source>
        <dbReference type="Proteomes" id="UP000000305"/>
    </source>
</evidence>
<feature type="compositionally biased region" description="Basic and acidic residues" evidence="6">
    <location>
        <begin position="982"/>
        <end position="998"/>
    </location>
</feature>
<evidence type="ECO:0000256" key="6">
    <source>
        <dbReference type="SAM" id="MobiDB-lite"/>
    </source>
</evidence>
<dbReference type="HOGENOM" id="CLU_292762_0_0_1"/>
<dbReference type="GO" id="GO:0007156">
    <property type="term" value="P:homophilic cell adhesion via plasma membrane adhesion molecules"/>
    <property type="evidence" value="ECO:0007669"/>
    <property type="project" value="InterPro"/>
</dbReference>
<dbReference type="CDD" id="cd11304">
    <property type="entry name" value="Cadherin_repeat"/>
    <property type="match status" value="2"/>
</dbReference>
<dbReference type="OrthoDB" id="6606209at2759"/>
<dbReference type="GO" id="GO:0005886">
    <property type="term" value="C:plasma membrane"/>
    <property type="evidence" value="ECO:0000318"/>
    <property type="project" value="GO_Central"/>
</dbReference>
<keyword evidence="5" id="KW-0106">Calcium</keyword>
<evidence type="ECO:0000256" key="4">
    <source>
        <dbReference type="ARBA" id="ARBA00023180"/>
    </source>
</evidence>
<name>E9HKD0_DAPPU</name>
<dbReference type="InParanoid" id="E9HKD0"/>
<feature type="chain" id="PRO_5003238178" description="Cadherin domain-containing protein" evidence="8">
    <location>
        <begin position="26"/>
        <end position="1040"/>
    </location>
</feature>
<gene>
    <name evidence="10" type="ORF">DAPPUDRAFT_330695</name>
</gene>
<dbReference type="PANTHER" id="PTHR24028:SF328">
    <property type="entry name" value="CADHERIN-3"/>
    <property type="match status" value="1"/>
</dbReference>
<feature type="transmembrane region" description="Helical" evidence="7">
    <location>
        <begin position="842"/>
        <end position="866"/>
    </location>
</feature>
<keyword evidence="2 7" id="KW-0812">Transmembrane</keyword>
<dbReference type="GO" id="GO:0007155">
    <property type="term" value="P:cell adhesion"/>
    <property type="evidence" value="ECO:0000318"/>
    <property type="project" value="GO_Central"/>
</dbReference>
<evidence type="ECO:0000256" key="1">
    <source>
        <dbReference type="ARBA" id="ARBA00004167"/>
    </source>
</evidence>
<dbReference type="PANTHER" id="PTHR24028">
    <property type="entry name" value="CADHERIN-87A"/>
    <property type="match status" value="1"/>
</dbReference>
<keyword evidence="11" id="KW-1185">Reference proteome</keyword>
<keyword evidence="3 7" id="KW-1133">Transmembrane helix</keyword>
<accession>E9HKD0</accession>
<evidence type="ECO:0000256" key="7">
    <source>
        <dbReference type="SAM" id="Phobius"/>
    </source>
</evidence>
<organism evidence="10 11">
    <name type="scientific">Daphnia pulex</name>
    <name type="common">Water flea</name>
    <dbReference type="NCBI Taxonomy" id="6669"/>
    <lineage>
        <taxon>Eukaryota</taxon>
        <taxon>Metazoa</taxon>
        <taxon>Ecdysozoa</taxon>
        <taxon>Arthropoda</taxon>
        <taxon>Crustacea</taxon>
        <taxon>Branchiopoda</taxon>
        <taxon>Diplostraca</taxon>
        <taxon>Cladocera</taxon>
        <taxon>Anomopoda</taxon>
        <taxon>Daphniidae</taxon>
        <taxon>Daphnia</taxon>
    </lineage>
</organism>
<keyword evidence="8" id="KW-0732">Signal</keyword>
<evidence type="ECO:0000259" key="9">
    <source>
        <dbReference type="PROSITE" id="PS50268"/>
    </source>
</evidence>